<evidence type="ECO:0000256" key="1">
    <source>
        <dbReference type="SAM" id="Phobius"/>
    </source>
</evidence>
<dbReference type="PANTHER" id="PTHR37309">
    <property type="entry name" value="SLR0284 PROTEIN"/>
    <property type="match status" value="1"/>
</dbReference>
<evidence type="ECO:0008006" key="4">
    <source>
        <dbReference type="Google" id="ProtNLM"/>
    </source>
</evidence>
<dbReference type="Pfam" id="PF04020">
    <property type="entry name" value="Phage_holin_4_2"/>
    <property type="match status" value="1"/>
</dbReference>
<organism evidence="2 3">
    <name type="scientific">Pseudoglutamicibacter albus DNF00011</name>
    <dbReference type="NCBI Taxonomy" id="1401063"/>
    <lineage>
        <taxon>Bacteria</taxon>
        <taxon>Bacillati</taxon>
        <taxon>Actinomycetota</taxon>
        <taxon>Actinomycetes</taxon>
        <taxon>Micrococcales</taxon>
        <taxon>Micrococcaceae</taxon>
        <taxon>Pseudoglutamicibacter</taxon>
    </lineage>
</organism>
<accession>A0A095YDG1</accession>
<dbReference type="AlphaFoldDB" id="A0A095YDG1"/>
<keyword evidence="1" id="KW-0472">Membrane</keyword>
<dbReference type="EMBL" id="JRNH01000021">
    <property type="protein sequence ID" value="KGF20156.1"/>
    <property type="molecule type" value="Genomic_DNA"/>
</dbReference>
<evidence type="ECO:0000313" key="2">
    <source>
        <dbReference type="EMBL" id="KGF20156.1"/>
    </source>
</evidence>
<comment type="caution">
    <text evidence="2">The sequence shown here is derived from an EMBL/GenBank/DDBJ whole genome shotgun (WGS) entry which is preliminary data.</text>
</comment>
<feature type="transmembrane region" description="Helical" evidence="1">
    <location>
        <begin position="63"/>
        <end position="84"/>
    </location>
</feature>
<evidence type="ECO:0000313" key="3">
    <source>
        <dbReference type="Proteomes" id="UP000053528"/>
    </source>
</evidence>
<feature type="transmembrane region" description="Helical" evidence="1">
    <location>
        <begin position="39"/>
        <end position="56"/>
    </location>
</feature>
<dbReference type="PANTHER" id="PTHR37309:SF1">
    <property type="entry name" value="SLR0284 PROTEIN"/>
    <property type="match status" value="1"/>
</dbReference>
<sequence length="133" mass="13790">MRLLISAIVNALALAAAASIVSGIHIGPVNGSDHSGSVMASYLFAGALFGVVNAALGKFIRIISIPLYCLTLGLFALVVNALLFELTAWLSNLTGLIVFSIDSFFWDGILGALIVSIVSALIGLTMRALRLGA</sequence>
<keyword evidence="1" id="KW-1133">Transmembrane helix</keyword>
<keyword evidence="1" id="KW-0812">Transmembrane</keyword>
<reference evidence="2 3" key="1">
    <citation type="submission" date="2014-07" db="EMBL/GenBank/DDBJ databases">
        <authorList>
            <person name="McCorrison J."/>
            <person name="Sanka R."/>
            <person name="Torralba M."/>
            <person name="Gillis M."/>
            <person name="Haft D.H."/>
            <person name="Methe B."/>
            <person name="Sutton G."/>
            <person name="Nelson K.E."/>
        </authorList>
    </citation>
    <scope>NUCLEOTIDE SEQUENCE [LARGE SCALE GENOMIC DNA]</scope>
    <source>
        <strain evidence="2 3">DNF00011</strain>
    </source>
</reference>
<proteinExistence type="predicted"/>
<protein>
    <recommendedName>
        <fullName evidence="4">Phage holin family protein</fullName>
    </recommendedName>
</protein>
<dbReference type="Proteomes" id="UP000053528">
    <property type="component" value="Unassembled WGS sequence"/>
</dbReference>
<feature type="transmembrane region" description="Helical" evidence="1">
    <location>
        <begin position="104"/>
        <end position="124"/>
    </location>
</feature>
<name>A0A095YDG1_9MICC</name>
<dbReference type="RefSeq" id="WP_035756387.1">
    <property type="nucleotide sequence ID" value="NZ_JRNH01000021.1"/>
</dbReference>
<gene>
    <name evidence="2" type="ORF">HMPREF2128_06645</name>
</gene>
<dbReference type="InterPro" id="IPR007165">
    <property type="entry name" value="Phage_holin_4_2"/>
</dbReference>